<sequence>MPYKISTSTIDQSTGLTHYATLSALADQADWSGFYAKIHEYTASPDDFGNVADGAVREWFQVASQANANVGPASGLIRDYTTAQVEIRLGKPVSQVTLDEASDAIASSIWDFISDESPDNALPDLFRIADVDATQVVNVLKGRGYDVDIGVWSGNLLFAGLGNTDPFQENLLNPGDSYDLVVALQSLASVDVFTSLGAAWQSLSLGTVFGGGSATLQLADYVQQTYGTIGTSSLLFQGMSRYTEGGIQAGRQGDVEDLIAGSADDNIIHAGGGDDIIIGSAGRDFIDGGDGTDFFDLSDYSVGVYFRVPEALAQGSVAHSGHVTGGGTQGYTSTDLFSIENIRLTNGSDRVIIEDAPSFQILDAGEDGPWSGDTITFADLGTGAQIDLVSGELVIDTTTATAANFEDVFGSDFADVISGNEADNTLFGGDGADTITGGQGSDFVYGEEGDDVLSAGENGEGYSFDIVSGGAGDDTLYGNGSSYLYGNEGADIFYFYSGDHVVDASEEDTVYYENRLLIQSDTYEPDLDPPVLYGFSSSGEVIYWYDDLLPVA</sequence>
<keyword evidence="4" id="KW-1185">Reference proteome</keyword>
<dbReference type="PRINTS" id="PR00313">
    <property type="entry name" value="CABNDNGRPT"/>
</dbReference>
<dbReference type="InterPro" id="IPR001343">
    <property type="entry name" value="Hemolysn_Ca-bd"/>
</dbReference>
<dbReference type="Pfam" id="PF00353">
    <property type="entry name" value="HemolysinCabind"/>
    <property type="match status" value="3"/>
</dbReference>
<dbReference type="Gene3D" id="2.150.10.10">
    <property type="entry name" value="Serralysin-like metalloprotease, C-terminal"/>
    <property type="match status" value="3"/>
</dbReference>
<dbReference type="InterPro" id="IPR011049">
    <property type="entry name" value="Serralysin-like_metalloprot_C"/>
</dbReference>
<dbReference type="OrthoDB" id="7730468at2"/>
<evidence type="ECO:0000313" key="3">
    <source>
        <dbReference type="EMBL" id="SCZ59942.1"/>
    </source>
</evidence>
<protein>
    <submittedName>
        <fullName evidence="3">Hemolysin-type calcium-binding repeat-containing protein</fullName>
    </submittedName>
</protein>
<dbReference type="InterPro" id="IPR018511">
    <property type="entry name" value="Hemolysin-typ_Ca-bd_CS"/>
</dbReference>
<evidence type="ECO:0000256" key="2">
    <source>
        <dbReference type="ARBA" id="ARBA00022525"/>
    </source>
</evidence>
<proteinExistence type="predicted"/>
<dbReference type="InterPro" id="IPR050557">
    <property type="entry name" value="RTX_toxin/Mannuronan_C5-epim"/>
</dbReference>
<accession>A0A1G5QE62</accession>
<dbReference type="RefSeq" id="WP_090217672.1">
    <property type="nucleotide sequence ID" value="NZ_FMWG01000004.1"/>
</dbReference>
<dbReference type="GO" id="GO:0005576">
    <property type="term" value="C:extracellular region"/>
    <property type="evidence" value="ECO:0007669"/>
    <property type="project" value="UniProtKB-SubCell"/>
</dbReference>
<dbReference type="EMBL" id="FMWG01000004">
    <property type="protein sequence ID" value="SCZ59942.1"/>
    <property type="molecule type" value="Genomic_DNA"/>
</dbReference>
<dbReference type="STRING" id="1156985.SAMN04488118_10410"/>
<dbReference type="AlphaFoldDB" id="A0A1G5QE62"/>
<dbReference type="SUPFAM" id="SSF51120">
    <property type="entry name" value="beta-Roll"/>
    <property type="match status" value="2"/>
</dbReference>
<dbReference type="PANTHER" id="PTHR38340">
    <property type="entry name" value="S-LAYER PROTEIN"/>
    <property type="match status" value="1"/>
</dbReference>
<gene>
    <name evidence="3" type="ORF">SAMN04488118_10410</name>
</gene>
<reference evidence="3 4" key="1">
    <citation type="submission" date="2016-10" db="EMBL/GenBank/DDBJ databases">
        <authorList>
            <person name="de Groot N.N."/>
        </authorList>
    </citation>
    <scope>NUCLEOTIDE SEQUENCE [LARGE SCALE GENOMIC DNA]</scope>
    <source>
        <strain evidence="3 4">U95</strain>
    </source>
</reference>
<evidence type="ECO:0000313" key="4">
    <source>
        <dbReference type="Proteomes" id="UP000198767"/>
    </source>
</evidence>
<keyword evidence="2" id="KW-0964">Secreted</keyword>
<name>A0A1G5QE62_9RHOB</name>
<dbReference type="PROSITE" id="PS00330">
    <property type="entry name" value="HEMOLYSIN_CALCIUM"/>
    <property type="match status" value="1"/>
</dbReference>
<organism evidence="3 4">
    <name type="scientific">Epibacterium ulvae</name>
    <dbReference type="NCBI Taxonomy" id="1156985"/>
    <lineage>
        <taxon>Bacteria</taxon>
        <taxon>Pseudomonadati</taxon>
        <taxon>Pseudomonadota</taxon>
        <taxon>Alphaproteobacteria</taxon>
        <taxon>Rhodobacterales</taxon>
        <taxon>Roseobacteraceae</taxon>
        <taxon>Epibacterium</taxon>
    </lineage>
</organism>
<dbReference type="PANTHER" id="PTHR38340:SF1">
    <property type="entry name" value="S-LAYER PROTEIN"/>
    <property type="match status" value="1"/>
</dbReference>
<comment type="subcellular location">
    <subcellularLocation>
        <location evidence="1">Secreted</location>
    </subcellularLocation>
</comment>
<dbReference type="GO" id="GO:0005509">
    <property type="term" value="F:calcium ion binding"/>
    <property type="evidence" value="ECO:0007669"/>
    <property type="project" value="InterPro"/>
</dbReference>
<dbReference type="Proteomes" id="UP000198767">
    <property type="component" value="Unassembled WGS sequence"/>
</dbReference>
<evidence type="ECO:0000256" key="1">
    <source>
        <dbReference type="ARBA" id="ARBA00004613"/>
    </source>
</evidence>